<gene>
    <name evidence="2" type="ORF">BZM27_55745</name>
</gene>
<feature type="compositionally biased region" description="Basic and acidic residues" evidence="1">
    <location>
        <begin position="1"/>
        <end position="12"/>
    </location>
</feature>
<dbReference type="EMBL" id="MWML01001353">
    <property type="protein sequence ID" value="TCF96379.1"/>
    <property type="molecule type" value="Genomic_DNA"/>
</dbReference>
<feature type="region of interest" description="Disordered" evidence="1">
    <location>
        <begin position="1"/>
        <end position="24"/>
    </location>
</feature>
<organism evidence="2 3">
    <name type="scientific">Paraburkholderia steynii</name>
    <dbReference type="NCBI Taxonomy" id="1245441"/>
    <lineage>
        <taxon>Bacteria</taxon>
        <taxon>Pseudomonadati</taxon>
        <taxon>Pseudomonadota</taxon>
        <taxon>Betaproteobacteria</taxon>
        <taxon>Burkholderiales</taxon>
        <taxon>Burkholderiaceae</taxon>
        <taxon>Paraburkholderia</taxon>
    </lineage>
</organism>
<evidence type="ECO:0000313" key="3">
    <source>
        <dbReference type="Proteomes" id="UP000294200"/>
    </source>
</evidence>
<evidence type="ECO:0000313" key="2">
    <source>
        <dbReference type="EMBL" id="TCF96379.1"/>
    </source>
</evidence>
<feature type="non-terminal residue" evidence="2">
    <location>
        <position position="1"/>
    </location>
</feature>
<accession>A0A4R0WPP0</accession>
<evidence type="ECO:0000256" key="1">
    <source>
        <dbReference type="SAM" id="MobiDB-lite"/>
    </source>
</evidence>
<reference evidence="2 3" key="1">
    <citation type="submission" date="2017-02" db="EMBL/GenBank/DDBJ databases">
        <title>Paraburkholderia sophoroidis sp. nov. and Paraburkholderia steynii sp. nov. rhizobial symbionts of the fynbos legume Hypocalyptus sophoroides.</title>
        <authorList>
            <person name="Steenkamp E.T."/>
            <person name="Beukes C.W."/>
            <person name="Van Zyl E."/>
            <person name="Avontuur J."/>
            <person name="Chan W.Y."/>
            <person name="Hassen A."/>
            <person name="Palmer M."/>
            <person name="Mthombeni L."/>
            <person name="Phalane F."/>
            <person name="Sereme K."/>
            <person name="Venter S.N."/>
        </authorList>
    </citation>
    <scope>NUCLEOTIDE SEQUENCE [LARGE SCALE GENOMIC DNA]</scope>
    <source>
        <strain evidence="2 3">HC1.1ba</strain>
    </source>
</reference>
<name>A0A4R0WPP0_9BURK</name>
<keyword evidence="3" id="KW-1185">Reference proteome</keyword>
<proteinExistence type="predicted"/>
<dbReference type="AlphaFoldDB" id="A0A4R0WPP0"/>
<protein>
    <submittedName>
        <fullName evidence="2">Histone family protein nucleoid-structuring protein H-NS</fullName>
    </submittedName>
</protein>
<comment type="caution">
    <text evidence="2">The sequence shown here is derived from an EMBL/GenBank/DDBJ whole genome shotgun (WGS) entry which is preliminary data.</text>
</comment>
<dbReference type="Proteomes" id="UP000294200">
    <property type="component" value="Unassembled WGS sequence"/>
</dbReference>
<sequence length="24" mass="2811">TQRKTIDWRDDPFAGSPLARQHTN</sequence>